<reference evidence="1 2" key="1">
    <citation type="journal article" date="2019" name="ISME J.">
        <title>Insights into ecological role of a new deltaproteobacterial order Candidatus Acidulodesulfobacterales by metagenomics and metatranscriptomics.</title>
        <authorList>
            <person name="Tan S."/>
            <person name="Liu J."/>
            <person name="Fang Y."/>
            <person name="Hedlund B.P."/>
            <person name="Lian Z.H."/>
            <person name="Huang L.Y."/>
            <person name="Li J.T."/>
            <person name="Huang L.N."/>
            <person name="Li W.J."/>
            <person name="Jiang H.C."/>
            <person name="Dong H.L."/>
            <person name="Shu W.S."/>
        </authorList>
    </citation>
    <scope>NUCLEOTIDE SEQUENCE [LARGE SCALE GENOMIC DNA]</scope>
    <source>
        <strain evidence="1">AP1</strain>
    </source>
</reference>
<dbReference type="Proteomes" id="UP000319296">
    <property type="component" value="Unassembled WGS sequence"/>
</dbReference>
<dbReference type="EMBL" id="SGBB01000039">
    <property type="protein sequence ID" value="RZD17499.1"/>
    <property type="molecule type" value="Genomic_DNA"/>
</dbReference>
<name>A0A519BJS4_9DELT</name>
<comment type="caution">
    <text evidence="1">The sequence shown here is derived from an EMBL/GenBank/DDBJ whole genome shotgun (WGS) entry which is preliminary data.</text>
</comment>
<sequence length="94" mass="10971">MEQAIRNIIAKIEKRYIFDSHFVIEELIKSYRKEYEDFANPILAKIVSKNKNLAQVHGNIANKIKKLIDKLPNKSWSRNISGNPSKNTTWIKSE</sequence>
<dbReference type="AlphaFoldDB" id="A0A519BJS4"/>
<proteinExistence type="predicted"/>
<protein>
    <submittedName>
        <fullName evidence="1">Uncharacterized protein</fullName>
    </submittedName>
</protein>
<evidence type="ECO:0000313" key="1">
    <source>
        <dbReference type="EMBL" id="RZD17499.1"/>
    </source>
</evidence>
<gene>
    <name evidence="1" type="ORF">EVG15_10845</name>
</gene>
<evidence type="ECO:0000313" key="2">
    <source>
        <dbReference type="Proteomes" id="UP000319296"/>
    </source>
</evidence>
<organism evidence="1 2">
    <name type="scientific">Candidatus Acididesulfobacter diazotrophicus</name>
    <dbReference type="NCBI Taxonomy" id="2597226"/>
    <lineage>
        <taxon>Bacteria</taxon>
        <taxon>Deltaproteobacteria</taxon>
        <taxon>Candidatus Acidulodesulfobacterales</taxon>
        <taxon>Candidatus Acididesulfobacter</taxon>
    </lineage>
</organism>
<accession>A0A519BJS4</accession>